<keyword evidence="1" id="KW-1133">Transmembrane helix</keyword>
<comment type="caution">
    <text evidence="2">The sequence shown here is derived from an EMBL/GenBank/DDBJ whole genome shotgun (WGS) entry which is preliminary data.</text>
</comment>
<keyword evidence="1" id="KW-0812">Transmembrane</keyword>
<evidence type="ECO:0008006" key="4">
    <source>
        <dbReference type="Google" id="ProtNLM"/>
    </source>
</evidence>
<feature type="transmembrane region" description="Helical" evidence="1">
    <location>
        <begin position="125"/>
        <end position="143"/>
    </location>
</feature>
<feature type="transmembrane region" description="Helical" evidence="1">
    <location>
        <begin position="86"/>
        <end position="105"/>
    </location>
</feature>
<reference evidence="2 3" key="1">
    <citation type="submission" date="2020-04" db="EMBL/GenBank/DDBJ databases">
        <title>Plant Genome Project.</title>
        <authorList>
            <person name="Zhang R.-G."/>
        </authorList>
    </citation>
    <scope>NUCLEOTIDE SEQUENCE [LARGE SCALE GENOMIC DNA]</scope>
    <source>
        <strain evidence="2">YNK0</strain>
        <tissue evidence="2">Leaf</tissue>
    </source>
</reference>
<protein>
    <recommendedName>
        <fullName evidence="4">Stress enhanced protein 1</fullName>
    </recommendedName>
</protein>
<sequence length="152" mass="16162">MVEIGIERPGRGNLIFSASVADVGAAKSTHGRALPRIPHSKIARAWNSFARGSPLFIWRTSCQRKLACKATSVSIRCKKSSKEGNGLDIWLGRLAMTGFAALITIEITTGKGLLENVGLTAPLPTVVLAVTALVGVLTAIFIFQSASKFDQP</sequence>
<evidence type="ECO:0000313" key="3">
    <source>
        <dbReference type="Proteomes" id="UP000655225"/>
    </source>
</evidence>
<proteinExistence type="predicted"/>
<name>A0A834ZRU8_TETSI</name>
<organism evidence="2 3">
    <name type="scientific">Tetracentron sinense</name>
    <name type="common">Spur-leaf</name>
    <dbReference type="NCBI Taxonomy" id="13715"/>
    <lineage>
        <taxon>Eukaryota</taxon>
        <taxon>Viridiplantae</taxon>
        <taxon>Streptophyta</taxon>
        <taxon>Embryophyta</taxon>
        <taxon>Tracheophyta</taxon>
        <taxon>Spermatophyta</taxon>
        <taxon>Magnoliopsida</taxon>
        <taxon>Trochodendrales</taxon>
        <taxon>Trochodendraceae</taxon>
        <taxon>Tetracentron</taxon>
    </lineage>
</organism>
<dbReference type="SUPFAM" id="SSF103511">
    <property type="entry name" value="Chlorophyll a-b binding protein"/>
    <property type="match status" value="1"/>
</dbReference>
<accession>A0A834ZRU8</accession>
<dbReference type="OMA" id="VCKATTF"/>
<evidence type="ECO:0000313" key="2">
    <source>
        <dbReference type="EMBL" id="KAF8410123.1"/>
    </source>
</evidence>
<keyword evidence="1" id="KW-0472">Membrane</keyword>
<evidence type="ECO:0000256" key="1">
    <source>
        <dbReference type="SAM" id="Phobius"/>
    </source>
</evidence>
<dbReference type="EMBL" id="JABCRI010000002">
    <property type="protein sequence ID" value="KAF8410123.1"/>
    <property type="molecule type" value="Genomic_DNA"/>
</dbReference>
<gene>
    <name evidence="2" type="ORF">HHK36_002645</name>
</gene>
<dbReference type="OrthoDB" id="543868at2759"/>
<dbReference type="AlphaFoldDB" id="A0A834ZRU8"/>
<dbReference type="Proteomes" id="UP000655225">
    <property type="component" value="Unassembled WGS sequence"/>
</dbReference>
<keyword evidence="3" id="KW-1185">Reference proteome</keyword>